<feature type="signal peptide" evidence="9">
    <location>
        <begin position="1"/>
        <end position="23"/>
    </location>
</feature>
<evidence type="ECO:0000313" key="12">
    <source>
        <dbReference type="EMBL" id="KAL2080766.1"/>
    </source>
</evidence>
<comment type="caution">
    <text evidence="11">The sequence shown here is derived from an EMBL/GenBank/DDBJ whole genome shotgun (WGS) entry which is preliminary data.</text>
</comment>
<evidence type="ECO:0000256" key="2">
    <source>
        <dbReference type="ARBA" id="ARBA00004123"/>
    </source>
</evidence>
<evidence type="ECO:0000256" key="1">
    <source>
        <dbReference type="ARBA" id="ARBA00001968"/>
    </source>
</evidence>
<comment type="cofactor">
    <cofactor evidence="1">
        <name>a divalent metal cation</name>
        <dbReference type="ChEBI" id="CHEBI:60240"/>
    </cofactor>
</comment>
<gene>
    <name evidence="11" type="ORF">ACEWY4_024491</name>
    <name evidence="12" type="ORF">ACEWY4_024559</name>
</gene>
<dbReference type="GO" id="GO:0016787">
    <property type="term" value="F:hydrolase activity"/>
    <property type="evidence" value="ECO:0007669"/>
    <property type="project" value="UniProtKB-KW"/>
</dbReference>
<dbReference type="PANTHER" id="PTHR22930:SF279">
    <property type="entry name" value="SIMILAR TO ENSANGP00000010363"/>
    <property type="match status" value="1"/>
</dbReference>
<accession>A0ABD1J0I9</accession>
<dbReference type="InterPro" id="IPR027806">
    <property type="entry name" value="HARBI1_dom"/>
</dbReference>
<keyword evidence="6" id="KW-0378">Hydrolase</keyword>
<keyword evidence="5" id="KW-0479">Metal-binding</keyword>
<evidence type="ECO:0000313" key="13">
    <source>
        <dbReference type="Proteomes" id="UP001591681"/>
    </source>
</evidence>
<evidence type="ECO:0000256" key="8">
    <source>
        <dbReference type="SAM" id="MobiDB-lite"/>
    </source>
</evidence>
<comment type="similarity">
    <text evidence="3">Belongs to the HARBI1 family.</text>
</comment>
<sequence>MMANRRLVNALVLALLYWRRRQGRTRRMWVNKYVKLRESLGEFHRLVGELRLNDGEDFREYFRLSRCQFDDLLHRIGPRLTKTNTRFRKCIGPAERLAICLRYLATGDSYHSLSYRFRVGWTTVGMIVPEVCKAIWEGLVAEFMPVPKEEDWREMARQFHTHCDFPNCVGAIDGKHVRIVAPPRSGSLYYNYKGTFSIVLLALVDVNLCFRIIDVGAYGRGSDGGTLRDSAFGQALQAGTLELPPDAAIPGAEELGPLPFTIVGDEAFPLRRNLMRPYPGRNLPRRRRLFNYRLSRARMVVENAFGVLAARFRMYHRVMGQHPQNVEVCVKATCVLHNLLRRDAPPRTSRSPSTDAPVAPATSSLTLASVTRQGANNATVEAVRVREAYTAYFSSEAGSVGWEAAVP</sequence>
<reference evidence="11 13" key="1">
    <citation type="submission" date="2024-09" db="EMBL/GenBank/DDBJ databases">
        <title>A chromosome-level genome assembly of Gray's grenadier anchovy, Coilia grayii.</title>
        <authorList>
            <person name="Fu Z."/>
        </authorList>
    </citation>
    <scope>NUCLEOTIDE SEQUENCE [LARGE SCALE GENOMIC DNA]</scope>
    <source>
        <strain evidence="11">G4</strain>
        <tissue evidence="11">Muscle</tissue>
    </source>
</reference>
<evidence type="ECO:0000256" key="4">
    <source>
        <dbReference type="ARBA" id="ARBA00022722"/>
    </source>
</evidence>
<dbReference type="EMBL" id="JBHFQA010000021">
    <property type="protein sequence ID" value="KAL2080698.1"/>
    <property type="molecule type" value="Genomic_DNA"/>
</dbReference>
<dbReference type="InterPro" id="IPR045249">
    <property type="entry name" value="HARBI1-like"/>
</dbReference>
<dbReference type="GO" id="GO:0046872">
    <property type="term" value="F:metal ion binding"/>
    <property type="evidence" value="ECO:0007669"/>
    <property type="project" value="UniProtKB-KW"/>
</dbReference>
<keyword evidence="4" id="KW-0540">Nuclease</keyword>
<evidence type="ECO:0000256" key="9">
    <source>
        <dbReference type="SAM" id="SignalP"/>
    </source>
</evidence>
<evidence type="ECO:0000256" key="3">
    <source>
        <dbReference type="ARBA" id="ARBA00006958"/>
    </source>
</evidence>
<keyword evidence="13" id="KW-1185">Reference proteome</keyword>
<dbReference type="EMBL" id="JBHFQA010000021">
    <property type="protein sequence ID" value="KAL2080766.1"/>
    <property type="molecule type" value="Genomic_DNA"/>
</dbReference>
<keyword evidence="9" id="KW-0732">Signal</keyword>
<feature type="domain" description="DDE Tnp4" evidence="10">
    <location>
        <begin position="172"/>
        <end position="338"/>
    </location>
</feature>
<comment type="subcellular location">
    <subcellularLocation>
        <location evidence="2">Nucleus</location>
    </subcellularLocation>
</comment>
<evidence type="ECO:0000256" key="5">
    <source>
        <dbReference type="ARBA" id="ARBA00022723"/>
    </source>
</evidence>
<dbReference type="AlphaFoldDB" id="A0ABD1J0I9"/>
<evidence type="ECO:0000259" key="10">
    <source>
        <dbReference type="Pfam" id="PF13359"/>
    </source>
</evidence>
<dbReference type="GO" id="GO:0004518">
    <property type="term" value="F:nuclease activity"/>
    <property type="evidence" value="ECO:0007669"/>
    <property type="project" value="UniProtKB-KW"/>
</dbReference>
<keyword evidence="7" id="KW-0539">Nucleus</keyword>
<dbReference type="Proteomes" id="UP001591681">
    <property type="component" value="Unassembled WGS sequence"/>
</dbReference>
<proteinExistence type="inferred from homology"/>
<evidence type="ECO:0000313" key="11">
    <source>
        <dbReference type="EMBL" id="KAL2080698.1"/>
    </source>
</evidence>
<evidence type="ECO:0000256" key="6">
    <source>
        <dbReference type="ARBA" id="ARBA00022801"/>
    </source>
</evidence>
<feature type="chain" id="PRO_5044723355" description="DDE Tnp4 domain-containing protein" evidence="9">
    <location>
        <begin position="24"/>
        <end position="407"/>
    </location>
</feature>
<evidence type="ECO:0000256" key="7">
    <source>
        <dbReference type="ARBA" id="ARBA00023242"/>
    </source>
</evidence>
<dbReference type="PANTHER" id="PTHR22930">
    <property type="match status" value="1"/>
</dbReference>
<feature type="region of interest" description="Disordered" evidence="8">
    <location>
        <begin position="343"/>
        <end position="364"/>
    </location>
</feature>
<protein>
    <recommendedName>
        <fullName evidence="10">DDE Tnp4 domain-containing protein</fullName>
    </recommendedName>
</protein>
<dbReference type="Pfam" id="PF13359">
    <property type="entry name" value="DDE_Tnp_4"/>
    <property type="match status" value="1"/>
</dbReference>
<organism evidence="11 13">
    <name type="scientific">Coilia grayii</name>
    <name type="common">Gray's grenadier anchovy</name>
    <dbReference type="NCBI Taxonomy" id="363190"/>
    <lineage>
        <taxon>Eukaryota</taxon>
        <taxon>Metazoa</taxon>
        <taxon>Chordata</taxon>
        <taxon>Craniata</taxon>
        <taxon>Vertebrata</taxon>
        <taxon>Euteleostomi</taxon>
        <taxon>Actinopterygii</taxon>
        <taxon>Neopterygii</taxon>
        <taxon>Teleostei</taxon>
        <taxon>Clupei</taxon>
        <taxon>Clupeiformes</taxon>
        <taxon>Clupeoidei</taxon>
        <taxon>Engraulidae</taxon>
        <taxon>Coilinae</taxon>
        <taxon>Coilia</taxon>
    </lineage>
</organism>
<dbReference type="GO" id="GO:0005634">
    <property type="term" value="C:nucleus"/>
    <property type="evidence" value="ECO:0007669"/>
    <property type="project" value="UniProtKB-SubCell"/>
</dbReference>
<name>A0ABD1J0I9_9TELE</name>